<evidence type="ECO:0000256" key="5">
    <source>
        <dbReference type="ARBA" id="ARBA00022723"/>
    </source>
</evidence>
<dbReference type="InterPro" id="IPR019787">
    <property type="entry name" value="Znf_PHD-finger"/>
</dbReference>
<evidence type="ECO:0000259" key="19">
    <source>
        <dbReference type="PROSITE" id="PS50016"/>
    </source>
</evidence>
<evidence type="ECO:0000256" key="10">
    <source>
        <dbReference type="ARBA" id="ARBA00023015"/>
    </source>
</evidence>
<feature type="domain" description="FHA" evidence="18">
    <location>
        <begin position="815"/>
        <end position="869"/>
    </location>
</feature>
<protein>
    <recommendedName>
        <fullName evidence="14">PHD finger protein 12</fullName>
    </recommendedName>
    <alternativeName>
        <fullName evidence="15">PHD factor 1</fullName>
    </alternativeName>
</protein>
<keyword evidence="9" id="KW-0832">Ubl conjugation</keyword>
<feature type="region of interest" description="Disordered" evidence="17">
    <location>
        <begin position="621"/>
        <end position="692"/>
    </location>
</feature>
<dbReference type="PROSITE" id="PS01359">
    <property type="entry name" value="ZF_PHD_1"/>
    <property type="match status" value="1"/>
</dbReference>
<evidence type="ECO:0000256" key="2">
    <source>
        <dbReference type="ARBA" id="ARBA00022491"/>
    </source>
</evidence>
<feature type="compositionally biased region" description="Polar residues" evidence="17">
    <location>
        <begin position="237"/>
        <end position="250"/>
    </location>
</feature>
<feature type="region of interest" description="Disordered" evidence="17">
    <location>
        <begin position="486"/>
        <end position="509"/>
    </location>
</feature>
<evidence type="ECO:0000256" key="16">
    <source>
        <dbReference type="PROSITE-ProRule" id="PRU00146"/>
    </source>
</evidence>
<feature type="compositionally biased region" description="Polar residues" evidence="17">
    <location>
        <begin position="171"/>
        <end position="190"/>
    </location>
</feature>
<dbReference type="FunFam" id="3.30.40.10:FF:000164">
    <property type="entry name" value="PHD finger protein 12"/>
    <property type="match status" value="1"/>
</dbReference>
<evidence type="ECO:0000256" key="8">
    <source>
        <dbReference type="ARBA" id="ARBA00022833"/>
    </source>
</evidence>
<dbReference type="SUPFAM" id="SSF57903">
    <property type="entry name" value="FYVE/PHD zinc finger"/>
    <property type="match status" value="2"/>
</dbReference>
<dbReference type="Proteomes" id="UP001591681">
    <property type="component" value="Unassembled WGS sequence"/>
</dbReference>
<dbReference type="InterPro" id="IPR031966">
    <property type="entry name" value="PHF12_MRG-bd"/>
</dbReference>
<evidence type="ECO:0000313" key="21">
    <source>
        <dbReference type="Proteomes" id="UP001591681"/>
    </source>
</evidence>
<evidence type="ECO:0000256" key="12">
    <source>
        <dbReference type="ARBA" id="ARBA00023242"/>
    </source>
</evidence>
<feature type="region of interest" description="Disordered" evidence="17">
    <location>
        <begin position="757"/>
        <end position="786"/>
    </location>
</feature>
<comment type="subcellular location">
    <subcellularLocation>
        <location evidence="1">Nucleus</location>
    </subcellularLocation>
</comment>
<dbReference type="GO" id="GO:0008270">
    <property type="term" value="F:zinc ion binding"/>
    <property type="evidence" value="ECO:0007669"/>
    <property type="project" value="UniProtKB-KW"/>
</dbReference>
<dbReference type="InterPro" id="IPR000253">
    <property type="entry name" value="FHA_dom"/>
</dbReference>
<feature type="compositionally biased region" description="Basic and acidic residues" evidence="17">
    <location>
        <begin position="32"/>
        <end position="47"/>
    </location>
</feature>
<dbReference type="InterPro" id="IPR001965">
    <property type="entry name" value="Znf_PHD"/>
</dbReference>
<dbReference type="Gene3D" id="2.60.200.20">
    <property type="match status" value="1"/>
</dbReference>
<evidence type="ECO:0000256" key="3">
    <source>
        <dbReference type="ARBA" id="ARBA00022499"/>
    </source>
</evidence>
<evidence type="ECO:0000256" key="6">
    <source>
        <dbReference type="ARBA" id="ARBA00022737"/>
    </source>
</evidence>
<evidence type="ECO:0000256" key="4">
    <source>
        <dbReference type="ARBA" id="ARBA00022553"/>
    </source>
</evidence>
<evidence type="ECO:0000256" key="17">
    <source>
        <dbReference type="SAM" id="MobiDB-lite"/>
    </source>
</evidence>
<feature type="region of interest" description="Disordered" evidence="17">
    <location>
        <begin position="900"/>
        <end position="925"/>
    </location>
</feature>
<dbReference type="PANTHER" id="PTHR46309">
    <property type="entry name" value="PHD FINGER PROTEIN 12"/>
    <property type="match status" value="1"/>
</dbReference>
<dbReference type="GO" id="GO:0005634">
    <property type="term" value="C:nucleus"/>
    <property type="evidence" value="ECO:0007669"/>
    <property type="project" value="UniProtKB-SubCell"/>
</dbReference>
<keyword evidence="10" id="KW-0805">Transcription regulation</keyword>
<dbReference type="Pfam" id="PF16737">
    <property type="entry name" value="PHF12_MRG_bd"/>
    <property type="match status" value="1"/>
</dbReference>
<evidence type="ECO:0000256" key="13">
    <source>
        <dbReference type="ARBA" id="ARBA00065785"/>
    </source>
</evidence>
<evidence type="ECO:0000256" key="14">
    <source>
        <dbReference type="ARBA" id="ARBA00068755"/>
    </source>
</evidence>
<dbReference type="InterPro" id="IPR013083">
    <property type="entry name" value="Znf_RING/FYVE/PHD"/>
</dbReference>
<dbReference type="CDD" id="cd15534">
    <property type="entry name" value="PHD2_PHF12_Rco1"/>
    <property type="match status" value="1"/>
</dbReference>
<feature type="region of interest" description="Disordered" evidence="17">
    <location>
        <begin position="27"/>
        <end position="56"/>
    </location>
</feature>
<dbReference type="PROSITE" id="PS50006">
    <property type="entry name" value="FHA_DOMAIN"/>
    <property type="match status" value="1"/>
</dbReference>
<keyword evidence="21" id="KW-1185">Reference proteome</keyword>
<organism evidence="20 21">
    <name type="scientific">Coilia grayii</name>
    <name type="common">Gray's grenadier anchovy</name>
    <dbReference type="NCBI Taxonomy" id="363190"/>
    <lineage>
        <taxon>Eukaryota</taxon>
        <taxon>Metazoa</taxon>
        <taxon>Chordata</taxon>
        <taxon>Craniata</taxon>
        <taxon>Vertebrata</taxon>
        <taxon>Euteleostomi</taxon>
        <taxon>Actinopterygii</taxon>
        <taxon>Neopterygii</taxon>
        <taxon>Teleostei</taxon>
        <taxon>Clupei</taxon>
        <taxon>Clupeiformes</taxon>
        <taxon>Clupeoidei</taxon>
        <taxon>Engraulidae</taxon>
        <taxon>Coilinae</taxon>
        <taxon>Coilia</taxon>
    </lineage>
</organism>
<keyword evidence="6" id="KW-0677">Repeat</keyword>
<dbReference type="InterPro" id="IPR038098">
    <property type="entry name" value="PHF12_MRG-bd_sf"/>
</dbReference>
<accession>A0ABD1K8A2</accession>
<dbReference type="InterPro" id="IPR008984">
    <property type="entry name" value="SMAD_FHA_dom_sf"/>
</dbReference>
<dbReference type="InterPro" id="IPR011011">
    <property type="entry name" value="Znf_FYVE_PHD"/>
</dbReference>
<comment type="caution">
    <text evidence="20">The sequence shown here is derived from an EMBL/GenBank/DDBJ whole genome shotgun (WGS) entry which is preliminary data.</text>
</comment>
<dbReference type="Pfam" id="PF00628">
    <property type="entry name" value="PHD"/>
    <property type="match status" value="2"/>
</dbReference>
<evidence type="ECO:0000256" key="15">
    <source>
        <dbReference type="ARBA" id="ARBA00076589"/>
    </source>
</evidence>
<dbReference type="PROSITE" id="PS50016">
    <property type="entry name" value="ZF_PHD_2"/>
    <property type="match status" value="2"/>
</dbReference>
<keyword evidence="4" id="KW-0597">Phosphoprotein</keyword>
<dbReference type="AlphaFoldDB" id="A0ABD1K8A2"/>
<dbReference type="SUPFAM" id="SSF49879">
    <property type="entry name" value="SMAD/FHA domain"/>
    <property type="match status" value="1"/>
</dbReference>
<sequence>MWGKMETPTIVYDLDTSGGLMEQIQNLVSPPKSEDSEKRSRKLDRSTRRTGRATNHDTCDSCREGGDLLCCDHCPAAFHLLCCNPPLSREMLPPGDWMCHRCAVRRKKREQKKEQINGLLEKQLSKRSQSPAGAELELGTLRLDPTVVVGAPGLRVAVAQVRLLERRPSSRPVTPTSNASSTDTPTPSEQNDIEEDLLDVEDDGQGFESESSSTPASLKRTFDLLVAAATQRNPTQFQLPGELNCTTPLPGTSKRRRREEMTGKNVKRLQHELDHHGLVPLPVKVCYTCNRSCRLAPLIQCDYCPLLFHMDCLDPPLTAMPTGRWMCPNHVEHLVLSQRNLTLTNRCKLFDQFRDRISQHAIKLDFLQRIHRLEPPRRRGLRTPSKRVVKVPDAIKSQYECPPSLLPAAGVRDGELICASVPGAPRQHPRPHQHFSSDADQEEWLQGVISLQCSIMKHLCTRRPHTPPWTSSQAEDADVKPIVTSEAADKNPRSLCKTEPSADSKPCATTTVDLKGSAVDKTDSERGTPCSSCTERPCQDCGTTNGLVERDGRPFRQQQGLDPSSSLEDVCQHKWTCPAGPDTTHRTLHGTSASETSVATTSLPNHTDAATAVKLEETACAGKEMPTSQPHSLALRKSSSIPASPPPRPTLEGEGRQTPELGGRAWSSPTAGTRAITPPETALGACMPKPPSDGKVGLDAGMPWSSAPVPGMNSDDAELTSSLKEMVPGGDDIELSTLDERLVKLLAWQRIQQLFEPSPTPTKSTFIRTPSPTPSPSLPNQSSKAQPSCRQVQARAVLYPLTDKGASINMCFRSLYIGTGADMDVCLTNYGHCNYVSGKHACIFYDENTKQYELLNYSEHGTTVDNVLYSCDFSEKTQPSPASSTVAQVQSIIRRGKKRKVVGEGQQAMETEDAAEGGVMRRQSPDALRGGSCSCRASGSSLIGGSGAGWEGTALLHHGSCIKLGCQQFLFSITEFAARTPGQEESAAPPTLSCSPAASLQGAAMDLKPAAAQLHQVPVLLPSAVP</sequence>
<gene>
    <name evidence="20" type="ORF">ACEWY4_010070</name>
</gene>
<name>A0ABD1K8A2_9TELE</name>
<dbReference type="SMART" id="SM00249">
    <property type="entry name" value="PHD"/>
    <property type="match status" value="2"/>
</dbReference>
<dbReference type="CDD" id="cd15533">
    <property type="entry name" value="PHD1_PHF12"/>
    <property type="match status" value="1"/>
</dbReference>
<keyword evidence="5" id="KW-0479">Metal-binding</keyword>
<proteinExistence type="predicted"/>
<dbReference type="Gene3D" id="3.30.40.10">
    <property type="entry name" value="Zinc/RING finger domain, C3HC4 (zinc finger)"/>
    <property type="match status" value="2"/>
</dbReference>
<evidence type="ECO:0000256" key="11">
    <source>
        <dbReference type="ARBA" id="ARBA00023163"/>
    </source>
</evidence>
<keyword evidence="12" id="KW-0539">Nucleus</keyword>
<keyword evidence="7 16" id="KW-0863">Zinc-finger</keyword>
<keyword evidence="3" id="KW-1017">Isopeptide bond</keyword>
<evidence type="ECO:0000256" key="7">
    <source>
        <dbReference type="ARBA" id="ARBA00022771"/>
    </source>
</evidence>
<keyword evidence="8" id="KW-0862">Zinc</keyword>
<evidence type="ECO:0000256" key="9">
    <source>
        <dbReference type="ARBA" id="ARBA00022843"/>
    </source>
</evidence>
<reference evidence="20 21" key="1">
    <citation type="submission" date="2024-09" db="EMBL/GenBank/DDBJ databases">
        <title>A chromosome-level genome assembly of Gray's grenadier anchovy, Coilia grayii.</title>
        <authorList>
            <person name="Fu Z."/>
        </authorList>
    </citation>
    <scope>NUCLEOTIDE SEQUENCE [LARGE SCALE GENOMIC DNA]</scope>
    <source>
        <strain evidence="20">G4</strain>
        <tissue evidence="20">Muscle</tissue>
    </source>
</reference>
<comment type="subunit">
    <text evidence="13">Component of SIN3 complexes. Interacts with SIN3A in a complex composed of HDAC1, SAP30 and SIN3A. Component of the SIN3B complex, which includes SIN3B, HDAC2 or HDAC1, PHF12 and MORF4L1; interacts directly with all subunits. Interacts with TLE5.</text>
</comment>
<evidence type="ECO:0000313" key="20">
    <source>
        <dbReference type="EMBL" id="KAL2095351.1"/>
    </source>
</evidence>
<dbReference type="EMBL" id="JBHFQA010000008">
    <property type="protein sequence ID" value="KAL2095351.1"/>
    <property type="molecule type" value="Genomic_DNA"/>
</dbReference>
<evidence type="ECO:0000259" key="18">
    <source>
        <dbReference type="PROSITE" id="PS50006"/>
    </source>
</evidence>
<keyword evidence="2" id="KW-0678">Repressor</keyword>
<dbReference type="PANTHER" id="PTHR46309:SF1">
    <property type="entry name" value="PHD FINGER PROTEIN 12"/>
    <property type="match status" value="1"/>
</dbReference>
<dbReference type="InterPro" id="IPR042163">
    <property type="entry name" value="PHF12"/>
</dbReference>
<feature type="region of interest" description="Disordered" evidence="17">
    <location>
        <begin position="237"/>
        <end position="259"/>
    </location>
</feature>
<dbReference type="CDD" id="cd22703">
    <property type="entry name" value="FHA_PHF12"/>
    <property type="match status" value="1"/>
</dbReference>
<dbReference type="Gene3D" id="6.10.20.60">
    <property type="entry name" value="PHD finger protein 12"/>
    <property type="match status" value="1"/>
</dbReference>
<feature type="domain" description="PHD-type" evidence="19">
    <location>
        <begin position="56"/>
        <end position="105"/>
    </location>
</feature>
<dbReference type="FunFam" id="3.30.40.10:FF:000154">
    <property type="entry name" value="PHD finger protein 12"/>
    <property type="match status" value="1"/>
</dbReference>
<dbReference type="InterPro" id="IPR019786">
    <property type="entry name" value="Zinc_finger_PHD-type_CS"/>
</dbReference>
<keyword evidence="11" id="KW-0804">Transcription</keyword>
<feature type="region of interest" description="Disordered" evidence="17">
    <location>
        <begin position="167"/>
        <end position="192"/>
    </location>
</feature>
<evidence type="ECO:0000256" key="1">
    <source>
        <dbReference type="ARBA" id="ARBA00004123"/>
    </source>
</evidence>
<feature type="domain" description="PHD-type" evidence="19">
    <location>
        <begin position="283"/>
        <end position="333"/>
    </location>
</feature>